<dbReference type="RefSeq" id="WP_029707268.1">
    <property type="nucleotide sequence ID" value="NZ_CP019239.1"/>
</dbReference>
<dbReference type="KEGG" id="rsb:RS694_12845"/>
<protein>
    <submittedName>
        <fullName evidence="1">Uncharacterized protein</fullName>
    </submittedName>
</protein>
<gene>
    <name evidence="1" type="ORF">RS694_12845</name>
</gene>
<proteinExistence type="predicted"/>
<dbReference type="AlphaFoldDB" id="A0A1P8KBL8"/>
<accession>A0A1P8KBL8</accession>
<organism evidence="1 2">
    <name type="scientific">Rhodoferax saidenbachensis</name>
    <dbReference type="NCBI Taxonomy" id="1484693"/>
    <lineage>
        <taxon>Bacteria</taxon>
        <taxon>Pseudomonadati</taxon>
        <taxon>Pseudomonadota</taxon>
        <taxon>Betaproteobacteria</taxon>
        <taxon>Burkholderiales</taxon>
        <taxon>Comamonadaceae</taxon>
        <taxon>Rhodoferax</taxon>
    </lineage>
</organism>
<evidence type="ECO:0000313" key="1">
    <source>
        <dbReference type="EMBL" id="APW43326.1"/>
    </source>
</evidence>
<sequence>MHSIDQAIEGYKKSLCKEVDILSLIDRNPTAHKWKVTYQCLCLRETVAWRFVDILGQSWILHQREKSLGSRILLRSAIETLAMLIFLNRLTEDVVSRTISFKDFLEKVINLFAGSRDGTTDQKAMNIITVLEKCEKNHAGIKQIYSWLSESAHPNYEGMRLSYSSTDPEKKLTTFSNKTNNMYAKMQQDGLLMVMGIFEHEYARWQGHFEKLETWLVENEKELEQFKAPSN</sequence>
<reference evidence="1 2" key="1">
    <citation type="submission" date="2017-01" db="EMBL/GenBank/DDBJ databases">
        <authorList>
            <person name="Mah S.A."/>
            <person name="Swanson W.J."/>
            <person name="Moy G.W."/>
            <person name="Vacquier V.D."/>
        </authorList>
    </citation>
    <scope>NUCLEOTIDE SEQUENCE [LARGE SCALE GENOMIC DNA]</scope>
    <source>
        <strain evidence="1 2">DSM 22694</strain>
    </source>
</reference>
<name>A0A1P8KBL8_9BURK</name>
<dbReference type="EMBL" id="CP019239">
    <property type="protein sequence ID" value="APW43326.1"/>
    <property type="molecule type" value="Genomic_DNA"/>
</dbReference>
<keyword evidence="2" id="KW-1185">Reference proteome</keyword>
<dbReference type="Proteomes" id="UP000186110">
    <property type="component" value="Chromosome"/>
</dbReference>
<evidence type="ECO:0000313" key="2">
    <source>
        <dbReference type="Proteomes" id="UP000186110"/>
    </source>
</evidence>